<dbReference type="AlphaFoldDB" id="A0A0P0VPM2"/>
<gene>
    <name evidence="1" type="ordered locus">Os02g0751201</name>
    <name evidence="1" type="ORF">OSNPB_020751201</name>
</gene>
<accession>A0A0P0VPM2</accession>
<name>A0A0P0VPM2_ORYSJ</name>
<sequence length="98" mass="10153">MRGSMVKEAMAMAMANARCEGTGEGCGGVERGTERKGEVCTVDVARWFCAGVVCCSRPKPGPQETACCKAARCTAALAKGDSSPISVITTGIRSFCVQ</sequence>
<protein>
    <submittedName>
        <fullName evidence="1">Os02g0751201 protein</fullName>
    </submittedName>
</protein>
<dbReference type="Proteomes" id="UP000059680">
    <property type="component" value="Chromosome 2"/>
</dbReference>
<reference evidence="1 2" key="3">
    <citation type="journal article" date="2013" name="Rice">
        <title>Improvement of the Oryza sativa Nipponbare reference genome using next generation sequence and optical map data.</title>
        <authorList>
            <person name="Kawahara Y."/>
            <person name="de la Bastide M."/>
            <person name="Hamilton J.P."/>
            <person name="Kanamori H."/>
            <person name="McCombie W.R."/>
            <person name="Ouyang S."/>
            <person name="Schwartz D.C."/>
            <person name="Tanaka T."/>
            <person name="Wu J."/>
            <person name="Zhou S."/>
            <person name="Childs K.L."/>
            <person name="Davidson R.M."/>
            <person name="Lin H."/>
            <person name="Quesada-Ocampo L."/>
            <person name="Vaillancourt B."/>
            <person name="Sakai H."/>
            <person name="Lee S.S."/>
            <person name="Kim J."/>
            <person name="Numa H."/>
            <person name="Itoh T."/>
            <person name="Buell C.R."/>
            <person name="Matsumoto T."/>
        </authorList>
    </citation>
    <scope>NUCLEOTIDE SEQUENCE [LARGE SCALE GENOMIC DNA]</scope>
    <source>
        <strain evidence="2">cv. Nipponbare</strain>
    </source>
</reference>
<dbReference type="EMBL" id="AP014958">
    <property type="protein sequence ID" value="BAS80947.1"/>
    <property type="molecule type" value="Genomic_DNA"/>
</dbReference>
<reference evidence="1 2" key="2">
    <citation type="journal article" date="2013" name="Plant Cell Physiol.">
        <title>Rice Annotation Project Database (RAP-DB): an integrative and interactive database for rice genomics.</title>
        <authorList>
            <person name="Sakai H."/>
            <person name="Lee S.S."/>
            <person name="Tanaka T."/>
            <person name="Numa H."/>
            <person name="Kim J."/>
            <person name="Kawahara Y."/>
            <person name="Wakimoto H."/>
            <person name="Yang C.C."/>
            <person name="Iwamoto M."/>
            <person name="Abe T."/>
            <person name="Yamada Y."/>
            <person name="Muto A."/>
            <person name="Inokuchi H."/>
            <person name="Ikemura T."/>
            <person name="Matsumoto T."/>
            <person name="Sasaki T."/>
            <person name="Itoh T."/>
        </authorList>
    </citation>
    <scope>NUCLEOTIDE SEQUENCE [LARGE SCALE GENOMIC DNA]</scope>
    <source>
        <strain evidence="2">cv. Nipponbare</strain>
    </source>
</reference>
<proteinExistence type="predicted"/>
<dbReference type="PaxDb" id="39947-A0A0P0VPM2"/>
<evidence type="ECO:0000313" key="1">
    <source>
        <dbReference type="EMBL" id="BAS80947.1"/>
    </source>
</evidence>
<organism evidence="1 2">
    <name type="scientific">Oryza sativa subsp. japonica</name>
    <name type="common">Rice</name>
    <dbReference type="NCBI Taxonomy" id="39947"/>
    <lineage>
        <taxon>Eukaryota</taxon>
        <taxon>Viridiplantae</taxon>
        <taxon>Streptophyta</taxon>
        <taxon>Embryophyta</taxon>
        <taxon>Tracheophyta</taxon>
        <taxon>Spermatophyta</taxon>
        <taxon>Magnoliopsida</taxon>
        <taxon>Liliopsida</taxon>
        <taxon>Poales</taxon>
        <taxon>Poaceae</taxon>
        <taxon>BOP clade</taxon>
        <taxon>Oryzoideae</taxon>
        <taxon>Oryzeae</taxon>
        <taxon>Oryzinae</taxon>
        <taxon>Oryza</taxon>
        <taxon>Oryza sativa</taxon>
    </lineage>
</organism>
<reference evidence="2" key="1">
    <citation type="journal article" date="2005" name="Nature">
        <title>The map-based sequence of the rice genome.</title>
        <authorList>
            <consortium name="International rice genome sequencing project (IRGSP)"/>
            <person name="Matsumoto T."/>
            <person name="Wu J."/>
            <person name="Kanamori H."/>
            <person name="Katayose Y."/>
            <person name="Fujisawa M."/>
            <person name="Namiki N."/>
            <person name="Mizuno H."/>
            <person name="Yamamoto K."/>
            <person name="Antonio B.A."/>
            <person name="Baba T."/>
            <person name="Sakata K."/>
            <person name="Nagamura Y."/>
            <person name="Aoki H."/>
            <person name="Arikawa K."/>
            <person name="Arita K."/>
            <person name="Bito T."/>
            <person name="Chiden Y."/>
            <person name="Fujitsuka N."/>
            <person name="Fukunaka R."/>
            <person name="Hamada M."/>
            <person name="Harada C."/>
            <person name="Hayashi A."/>
            <person name="Hijishita S."/>
            <person name="Honda M."/>
            <person name="Hosokawa S."/>
            <person name="Ichikawa Y."/>
            <person name="Idonuma A."/>
            <person name="Iijima M."/>
            <person name="Ikeda M."/>
            <person name="Ikeno M."/>
            <person name="Ito K."/>
            <person name="Ito S."/>
            <person name="Ito T."/>
            <person name="Ito Y."/>
            <person name="Ito Y."/>
            <person name="Iwabuchi A."/>
            <person name="Kamiya K."/>
            <person name="Karasawa W."/>
            <person name="Kurita K."/>
            <person name="Katagiri S."/>
            <person name="Kikuta A."/>
            <person name="Kobayashi H."/>
            <person name="Kobayashi N."/>
            <person name="Machita K."/>
            <person name="Maehara T."/>
            <person name="Masukawa M."/>
            <person name="Mizubayashi T."/>
            <person name="Mukai Y."/>
            <person name="Nagasaki H."/>
            <person name="Nagata Y."/>
            <person name="Naito S."/>
            <person name="Nakashima M."/>
            <person name="Nakama Y."/>
            <person name="Nakamichi Y."/>
            <person name="Nakamura M."/>
            <person name="Meguro A."/>
            <person name="Negishi M."/>
            <person name="Ohta I."/>
            <person name="Ohta T."/>
            <person name="Okamoto M."/>
            <person name="Ono N."/>
            <person name="Saji S."/>
            <person name="Sakaguchi M."/>
            <person name="Sakai K."/>
            <person name="Shibata M."/>
            <person name="Shimokawa T."/>
            <person name="Song J."/>
            <person name="Takazaki Y."/>
            <person name="Terasawa K."/>
            <person name="Tsugane M."/>
            <person name="Tsuji K."/>
            <person name="Ueda S."/>
            <person name="Waki K."/>
            <person name="Yamagata H."/>
            <person name="Yamamoto M."/>
            <person name="Yamamoto S."/>
            <person name="Yamane H."/>
            <person name="Yoshiki S."/>
            <person name="Yoshihara R."/>
            <person name="Yukawa K."/>
            <person name="Zhong H."/>
            <person name="Yano M."/>
            <person name="Yuan Q."/>
            <person name="Ouyang S."/>
            <person name="Liu J."/>
            <person name="Jones K.M."/>
            <person name="Gansberger K."/>
            <person name="Moffat K."/>
            <person name="Hill J."/>
            <person name="Bera J."/>
            <person name="Fadrosh D."/>
            <person name="Jin S."/>
            <person name="Johri S."/>
            <person name="Kim M."/>
            <person name="Overton L."/>
            <person name="Reardon M."/>
            <person name="Tsitrin T."/>
            <person name="Vuong H."/>
            <person name="Weaver B."/>
            <person name="Ciecko A."/>
            <person name="Tallon L."/>
            <person name="Jackson J."/>
            <person name="Pai G."/>
            <person name="Aken S.V."/>
            <person name="Utterback T."/>
            <person name="Reidmuller S."/>
            <person name="Feldblyum T."/>
            <person name="Hsiao J."/>
            <person name="Zismann V."/>
            <person name="Iobst S."/>
            <person name="de Vazeille A.R."/>
            <person name="Buell C.R."/>
            <person name="Ying K."/>
            <person name="Li Y."/>
            <person name="Lu T."/>
            <person name="Huang Y."/>
            <person name="Zhao Q."/>
            <person name="Feng Q."/>
            <person name="Zhang L."/>
            <person name="Zhu J."/>
            <person name="Weng Q."/>
            <person name="Mu J."/>
            <person name="Lu Y."/>
            <person name="Fan D."/>
            <person name="Liu Y."/>
            <person name="Guan J."/>
            <person name="Zhang Y."/>
            <person name="Yu S."/>
            <person name="Liu X."/>
            <person name="Zhang Y."/>
            <person name="Hong G."/>
            <person name="Han B."/>
            <person name="Choisne N."/>
            <person name="Demange N."/>
            <person name="Orjeda G."/>
            <person name="Samain S."/>
            <person name="Cattolico L."/>
            <person name="Pelletier E."/>
            <person name="Couloux A."/>
            <person name="Segurens B."/>
            <person name="Wincker P."/>
            <person name="D'Hont A."/>
            <person name="Scarpelli C."/>
            <person name="Weissenbach J."/>
            <person name="Salanoubat M."/>
            <person name="Quetier F."/>
            <person name="Yu Y."/>
            <person name="Kim H.R."/>
            <person name="Rambo T."/>
            <person name="Currie J."/>
            <person name="Collura K."/>
            <person name="Luo M."/>
            <person name="Yang T."/>
            <person name="Ammiraju J.S.S."/>
            <person name="Engler F."/>
            <person name="Soderlund C."/>
            <person name="Wing R.A."/>
            <person name="Palmer L.E."/>
            <person name="de la Bastide M."/>
            <person name="Spiegel L."/>
            <person name="Nascimento L."/>
            <person name="Zutavern T."/>
            <person name="O'Shaughnessy A."/>
            <person name="Dike S."/>
            <person name="Dedhia N."/>
            <person name="Preston R."/>
            <person name="Balija V."/>
            <person name="McCombie W.R."/>
            <person name="Chow T."/>
            <person name="Chen H."/>
            <person name="Chung M."/>
            <person name="Chen C."/>
            <person name="Shaw J."/>
            <person name="Wu H."/>
            <person name="Hsiao K."/>
            <person name="Chao Y."/>
            <person name="Chu M."/>
            <person name="Cheng C."/>
            <person name="Hour A."/>
            <person name="Lee P."/>
            <person name="Lin S."/>
            <person name="Lin Y."/>
            <person name="Liou J."/>
            <person name="Liu S."/>
            <person name="Hsing Y."/>
            <person name="Raghuvanshi S."/>
            <person name="Mohanty A."/>
            <person name="Bharti A.K."/>
            <person name="Gaur A."/>
            <person name="Gupta V."/>
            <person name="Kumar D."/>
            <person name="Ravi V."/>
            <person name="Vij S."/>
            <person name="Kapur A."/>
            <person name="Khurana P."/>
            <person name="Khurana P."/>
            <person name="Khurana J.P."/>
            <person name="Tyagi A.K."/>
            <person name="Gaikwad K."/>
            <person name="Singh A."/>
            <person name="Dalal V."/>
            <person name="Srivastava S."/>
            <person name="Dixit A."/>
            <person name="Pal A.K."/>
            <person name="Ghazi I.A."/>
            <person name="Yadav M."/>
            <person name="Pandit A."/>
            <person name="Bhargava A."/>
            <person name="Sureshbabu K."/>
            <person name="Batra K."/>
            <person name="Sharma T.R."/>
            <person name="Mohapatra T."/>
            <person name="Singh N.K."/>
            <person name="Messing J."/>
            <person name="Nelson A.B."/>
            <person name="Fuks G."/>
            <person name="Kavchok S."/>
            <person name="Keizer G."/>
            <person name="Linton E."/>
            <person name="Llaca V."/>
            <person name="Song R."/>
            <person name="Tanyolac B."/>
            <person name="Young S."/>
            <person name="Ho-Il K."/>
            <person name="Hahn J.H."/>
            <person name="Sangsakoo G."/>
            <person name="Vanavichit A."/>
            <person name="de Mattos Luiz.A.T."/>
            <person name="Zimmer P.D."/>
            <person name="Malone G."/>
            <person name="Dellagostin O."/>
            <person name="de Oliveira A.C."/>
            <person name="Bevan M."/>
            <person name="Bancroft I."/>
            <person name="Minx P."/>
            <person name="Cordum H."/>
            <person name="Wilson R."/>
            <person name="Cheng Z."/>
            <person name="Jin W."/>
            <person name="Jiang J."/>
            <person name="Leong S.A."/>
            <person name="Iwama H."/>
            <person name="Gojobori T."/>
            <person name="Itoh T."/>
            <person name="Niimura Y."/>
            <person name="Fujii Y."/>
            <person name="Habara T."/>
            <person name="Sakai H."/>
            <person name="Sato Y."/>
            <person name="Wilson G."/>
            <person name="Kumar K."/>
            <person name="McCouch S."/>
            <person name="Juretic N."/>
            <person name="Hoen D."/>
            <person name="Wright S."/>
            <person name="Bruskiewich R."/>
            <person name="Bureau T."/>
            <person name="Miyao A."/>
            <person name="Hirochika H."/>
            <person name="Nishikawa T."/>
            <person name="Kadowaki K."/>
            <person name="Sugiura M."/>
            <person name="Burr B."/>
            <person name="Sasaki T."/>
        </authorList>
    </citation>
    <scope>NUCLEOTIDE SEQUENCE [LARGE SCALE GENOMIC DNA]</scope>
    <source>
        <strain evidence="2">cv. Nipponbare</strain>
    </source>
</reference>
<dbReference type="InParanoid" id="A0A0P0VPM2"/>
<evidence type="ECO:0000313" key="2">
    <source>
        <dbReference type="Proteomes" id="UP000059680"/>
    </source>
</evidence>
<keyword evidence="2" id="KW-1185">Reference proteome</keyword>